<keyword evidence="2" id="KW-1185">Reference proteome</keyword>
<protein>
    <submittedName>
        <fullName evidence="1">Uncharacterized protein</fullName>
    </submittedName>
</protein>
<dbReference type="KEGG" id="apro:F751_3140"/>
<gene>
    <name evidence="1" type="ORF">F751_3140</name>
</gene>
<organism evidence="1 2">
    <name type="scientific">Auxenochlorella protothecoides</name>
    <name type="common">Green microalga</name>
    <name type="synonym">Chlorella protothecoides</name>
    <dbReference type="NCBI Taxonomy" id="3075"/>
    <lineage>
        <taxon>Eukaryota</taxon>
        <taxon>Viridiplantae</taxon>
        <taxon>Chlorophyta</taxon>
        <taxon>core chlorophytes</taxon>
        <taxon>Trebouxiophyceae</taxon>
        <taxon>Chlorellales</taxon>
        <taxon>Chlorellaceae</taxon>
        <taxon>Auxenochlorella</taxon>
    </lineage>
</organism>
<sequence>MAFQHLEGSLLRSLAPASDHGTKRAAQTASDPLGSLRARMPLMCRTRLLGCWGASVEEWCHRPGGVCAVHGSSQRSDLTHCKVSKTPVLASSGVRSVLMEMKCSHTSQIDRSALLKTMLRPTLGGVTSRRQLPWDEGELIRGARHGIGKEHNLCSIYGSLW</sequence>
<evidence type="ECO:0000313" key="2">
    <source>
        <dbReference type="Proteomes" id="UP000028924"/>
    </source>
</evidence>
<evidence type="ECO:0000313" key="1">
    <source>
        <dbReference type="EMBL" id="KFM24422.1"/>
    </source>
</evidence>
<dbReference type="GeneID" id="23614531"/>
<reference evidence="1 2" key="1">
    <citation type="journal article" date="2014" name="BMC Genomics">
        <title>Oil accumulation mechanisms of the oleaginous microalga Chlorella protothecoides revealed through its genome, transcriptomes, and proteomes.</title>
        <authorList>
            <person name="Gao C."/>
            <person name="Wang Y."/>
            <person name="Shen Y."/>
            <person name="Yan D."/>
            <person name="He X."/>
            <person name="Dai J."/>
            <person name="Wu Q."/>
        </authorList>
    </citation>
    <scope>NUCLEOTIDE SEQUENCE [LARGE SCALE GENOMIC DNA]</scope>
    <source>
        <strain evidence="1 2">0710</strain>
    </source>
</reference>
<dbReference type="Proteomes" id="UP000028924">
    <property type="component" value="Unassembled WGS sequence"/>
</dbReference>
<dbReference type="RefSeq" id="XP_011397310.1">
    <property type="nucleotide sequence ID" value="XM_011399008.1"/>
</dbReference>
<proteinExistence type="predicted"/>
<name>A0A087SFB8_AUXPR</name>
<dbReference type="EMBL" id="KL662107">
    <property type="protein sequence ID" value="KFM24422.1"/>
    <property type="molecule type" value="Genomic_DNA"/>
</dbReference>
<dbReference type="AlphaFoldDB" id="A0A087SFB8"/>
<accession>A0A087SFB8</accession>